<protein>
    <submittedName>
        <fullName evidence="4">Uncharacterized protein LOC136091792</fullName>
    </submittedName>
</protein>
<feature type="domain" description="DDE-1" evidence="2">
    <location>
        <begin position="88"/>
        <end position="193"/>
    </location>
</feature>
<dbReference type="InterPro" id="IPR004875">
    <property type="entry name" value="DDE_SF_endonuclease_dom"/>
</dbReference>
<proteinExistence type="predicted"/>
<dbReference type="Proteomes" id="UP001652625">
    <property type="component" value="Chromosome 15"/>
</dbReference>
<dbReference type="InterPro" id="IPR050863">
    <property type="entry name" value="CenT-Element_Derived"/>
</dbReference>
<evidence type="ECO:0000259" key="2">
    <source>
        <dbReference type="Pfam" id="PF03184"/>
    </source>
</evidence>
<dbReference type="PANTHER" id="PTHR19303">
    <property type="entry name" value="TRANSPOSON"/>
    <property type="match status" value="1"/>
</dbReference>
<accession>A0ABM4DLZ5</accession>
<reference evidence="4" key="1">
    <citation type="submission" date="2025-08" db="UniProtKB">
        <authorList>
            <consortium name="RefSeq"/>
        </authorList>
    </citation>
    <scope>IDENTIFICATION</scope>
</reference>
<sequence length="410" mass="46447">MNKYRKEICPRKVSGMQTIRAVATQPAIIDNWFEQLVVAYNEHNLGDKPFQIFNCDESGLQFDQGKVKIICRKGTKIPKKLTPSNEKQMTTILTCCDAFGNYLPHQIIYKGKHVMKDCCKGGAQNVYYNSSSSGWMESEHFLSWFKTVFLPHANKLSGFKVLILDGHASHMSLELKKKALENSILLWRLPAKNHFQSLTNRYFPAMFKNLIQNGGFKPENARGGFKNTGIFPLDRSQISSKKTSFGAVFQAVENNNIENLFDSSTVSSPLVMGNATNTPNTPSRMSNREFLLKSFATLNNAVQQVGKDINKSVLNMLRDQLTPTLNKRVQKSERMKRPANYNMTSADAIAYDEAEQVSKKQKLDEQAAKKFTREQKKISTATQKAKNAQKREEKKKLRQSQSSKIPGKKV</sequence>
<keyword evidence="3" id="KW-1185">Reference proteome</keyword>
<dbReference type="Pfam" id="PF03184">
    <property type="entry name" value="DDE_1"/>
    <property type="match status" value="1"/>
</dbReference>
<dbReference type="RefSeq" id="XP_065675576.1">
    <property type="nucleotide sequence ID" value="XM_065819504.1"/>
</dbReference>
<evidence type="ECO:0000256" key="1">
    <source>
        <dbReference type="SAM" id="MobiDB-lite"/>
    </source>
</evidence>
<evidence type="ECO:0000313" key="3">
    <source>
        <dbReference type="Proteomes" id="UP001652625"/>
    </source>
</evidence>
<name>A0ABM4DLZ5_HYDVU</name>
<evidence type="ECO:0000313" key="4">
    <source>
        <dbReference type="RefSeq" id="XP_065675576.1"/>
    </source>
</evidence>
<organism evidence="3 4">
    <name type="scientific">Hydra vulgaris</name>
    <name type="common">Hydra</name>
    <name type="synonym">Hydra attenuata</name>
    <dbReference type="NCBI Taxonomy" id="6087"/>
    <lineage>
        <taxon>Eukaryota</taxon>
        <taxon>Metazoa</taxon>
        <taxon>Cnidaria</taxon>
        <taxon>Hydrozoa</taxon>
        <taxon>Hydroidolina</taxon>
        <taxon>Anthoathecata</taxon>
        <taxon>Aplanulata</taxon>
        <taxon>Hydridae</taxon>
        <taxon>Hydra</taxon>
    </lineage>
</organism>
<feature type="region of interest" description="Disordered" evidence="1">
    <location>
        <begin position="355"/>
        <end position="410"/>
    </location>
</feature>
<gene>
    <name evidence="4" type="primary">LOC136091792</name>
</gene>
<dbReference type="PANTHER" id="PTHR19303:SF74">
    <property type="entry name" value="POGO TRANSPOSABLE ELEMENT WITH KRAB DOMAIN"/>
    <property type="match status" value="1"/>
</dbReference>
<feature type="compositionally biased region" description="Basic and acidic residues" evidence="1">
    <location>
        <begin position="356"/>
        <end position="377"/>
    </location>
</feature>
<dbReference type="GeneID" id="136091792"/>
<dbReference type="InterPro" id="IPR036397">
    <property type="entry name" value="RNaseH_sf"/>
</dbReference>
<dbReference type="Gene3D" id="3.30.420.10">
    <property type="entry name" value="Ribonuclease H-like superfamily/Ribonuclease H"/>
    <property type="match status" value="1"/>
</dbReference>